<reference evidence="1 2" key="1">
    <citation type="submission" date="2020-07" db="EMBL/GenBank/DDBJ databases">
        <authorList>
            <person name="Zhuang K."/>
            <person name="Ran Y."/>
        </authorList>
    </citation>
    <scope>NUCLEOTIDE SEQUENCE [LARGE SCALE GENOMIC DNA]</scope>
    <source>
        <strain evidence="1 2">WCH-YHL-001</strain>
    </source>
</reference>
<dbReference type="EMBL" id="CP059399">
    <property type="protein sequence ID" value="QLY33496.1"/>
    <property type="molecule type" value="Genomic_DNA"/>
</dbReference>
<accession>A0A7D6VMX9</accession>
<organism evidence="1 2">
    <name type="scientific">Nocardia huaxiensis</name>
    <dbReference type="NCBI Taxonomy" id="2755382"/>
    <lineage>
        <taxon>Bacteria</taxon>
        <taxon>Bacillati</taxon>
        <taxon>Actinomycetota</taxon>
        <taxon>Actinomycetes</taxon>
        <taxon>Mycobacteriales</taxon>
        <taxon>Nocardiaceae</taxon>
        <taxon>Nocardia</taxon>
    </lineage>
</organism>
<sequence length="198" mass="21852">MLYGIQFAERLGPDEVGRTAATLAREPLWDLTVDDEYRALSDALASGEDLDPVVQTKFTQTDIQGFLTRVLTELDDLRPWPDPALRELPLSRWTEFVDVPPIARIDVAWPAIQGPLRKMLRRPPGYNREMLLARLRSGAEVAFIWPGWADRSGTAVVALNTDVAPQAVIQEILSASSLDPSTITVLEQSTSAEGGGER</sequence>
<dbReference type="KEGG" id="nhu:H0264_15810"/>
<keyword evidence="2" id="KW-1185">Reference proteome</keyword>
<proteinExistence type="predicted"/>
<dbReference type="RefSeq" id="WP_181584660.1">
    <property type="nucleotide sequence ID" value="NZ_CP059399.1"/>
</dbReference>
<name>A0A7D6VMX9_9NOCA</name>
<evidence type="ECO:0000313" key="2">
    <source>
        <dbReference type="Proteomes" id="UP000515512"/>
    </source>
</evidence>
<dbReference type="Proteomes" id="UP000515512">
    <property type="component" value="Chromosome"/>
</dbReference>
<gene>
    <name evidence="1" type="ORF">H0264_15810</name>
</gene>
<protein>
    <submittedName>
        <fullName evidence="1">Uncharacterized protein</fullName>
    </submittedName>
</protein>
<evidence type="ECO:0000313" key="1">
    <source>
        <dbReference type="EMBL" id="QLY33496.1"/>
    </source>
</evidence>
<dbReference type="AlphaFoldDB" id="A0A7D6VMX9"/>